<feature type="binding site" evidence="3 4">
    <location>
        <position position="275"/>
    </location>
    <ligand>
        <name>Zn(2+)</name>
        <dbReference type="ChEBI" id="CHEBI:29105"/>
    </ligand>
</feature>
<sequence>MQSFLERYSDGAPILLDGATGTELERRGFELAAPGWSAAAIRNAPERLTEIHRDYVAAGAEILTANTFRTHARNLEATQWRGMARELTEEAVGLAREASQGRAYVAGSIAPLGDCYSPDETPVREDLERHHAEMIEHLCDANVDLILVETQLTIQESEIIARRVAQSGCPFFVSFVCNASGNLLSGEPLSEALKRVLEWNPLGCLLNCVPVDEVAQIVSSLPSELEEGIQGAYANTGRMISPGVWESTPGVDPAVYAEFVTEWRMYNFRLIGGCCGTTPSHVSALKEVL</sequence>
<dbReference type="EC" id="2.1.1.10" evidence="6"/>
<dbReference type="InterPro" id="IPR017226">
    <property type="entry name" value="BHMT-like"/>
</dbReference>
<dbReference type="SUPFAM" id="SSF82282">
    <property type="entry name" value="Homocysteine S-methyltransferase"/>
    <property type="match status" value="1"/>
</dbReference>
<dbReference type="RefSeq" id="WP_197440795.1">
    <property type="nucleotide sequence ID" value="NZ_SIHI01000001.1"/>
</dbReference>
<dbReference type="AlphaFoldDB" id="A0A5C5X227"/>
<feature type="binding site" evidence="3 4">
    <location>
        <position position="208"/>
    </location>
    <ligand>
        <name>Zn(2+)</name>
        <dbReference type="ChEBI" id="CHEBI:29105"/>
    </ligand>
</feature>
<comment type="caution">
    <text evidence="6">The sequence shown here is derived from an EMBL/GenBank/DDBJ whole genome shotgun (WGS) entry which is preliminary data.</text>
</comment>
<gene>
    <name evidence="6" type="primary">mmuM</name>
    <name evidence="6" type="ORF">KOR42_05420</name>
</gene>
<name>A0A5C5X227_9PLAN</name>
<dbReference type="Pfam" id="PF02574">
    <property type="entry name" value="S-methyl_trans"/>
    <property type="match status" value="1"/>
</dbReference>
<evidence type="ECO:0000256" key="4">
    <source>
        <dbReference type="PROSITE-ProRule" id="PRU00333"/>
    </source>
</evidence>
<evidence type="ECO:0000256" key="1">
    <source>
        <dbReference type="ARBA" id="ARBA00022603"/>
    </source>
</evidence>
<evidence type="ECO:0000256" key="2">
    <source>
        <dbReference type="ARBA" id="ARBA00022679"/>
    </source>
</evidence>
<keyword evidence="2 4" id="KW-0808">Transferase</keyword>
<accession>A0A5C5X227</accession>
<keyword evidence="7" id="KW-1185">Reference proteome</keyword>
<dbReference type="Proteomes" id="UP000317243">
    <property type="component" value="Unassembled WGS sequence"/>
</dbReference>
<dbReference type="GO" id="GO:0032259">
    <property type="term" value="P:methylation"/>
    <property type="evidence" value="ECO:0007669"/>
    <property type="project" value="UniProtKB-KW"/>
</dbReference>
<dbReference type="EMBL" id="SIHI01000001">
    <property type="protein sequence ID" value="TWT57184.1"/>
    <property type="molecule type" value="Genomic_DNA"/>
</dbReference>
<dbReference type="PIRSF" id="PIRSF037505">
    <property type="entry name" value="Betaine_HMT"/>
    <property type="match status" value="1"/>
</dbReference>
<dbReference type="GO" id="GO:0009086">
    <property type="term" value="P:methionine biosynthetic process"/>
    <property type="evidence" value="ECO:0007669"/>
    <property type="project" value="InterPro"/>
</dbReference>
<dbReference type="PANTHER" id="PTHR11103">
    <property type="entry name" value="SLR1189 PROTEIN"/>
    <property type="match status" value="1"/>
</dbReference>
<evidence type="ECO:0000313" key="6">
    <source>
        <dbReference type="EMBL" id="TWT57184.1"/>
    </source>
</evidence>
<reference evidence="6 7" key="1">
    <citation type="submission" date="2019-02" db="EMBL/GenBank/DDBJ databases">
        <title>Deep-cultivation of Planctomycetes and their phenomic and genomic characterization uncovers novel biology.</title>
        <authorList>
            <person name="Wiegand S."/>
            <person name="Jogler M."/>
            <person name="Boedeker C."/>
            <person name="Pinto D."/>
            <person name="Vollmers J."/>
            <person name="Rivas-Marin E."/>
            <person name="Kohn T."/>
            <person name="Peeters S.H."/>
            <person name="Heuer A."/>
            <person name="Rast P."/>
            <person name="Oberbeckmann S."/>
            <person name="Bunk B."/>
            <person name="Jeske O."/>
            <person name="Meyerdierks A."/>
            <person name="Storesund J.E."/>
            <person name="Kallscheuer N."/>
            <person name="Luecker S."/>
            <person name="Lage O.M."/>
            <person name="Pohl T."/>
            <person name="Merkel B.J."/>
            <person name="Hornburger P."/>
            <person name="Mueller R.-W."/>
            <person name="Bruemmer F."/>
            <person name="Labrenz M."/>
            <person name="Spormann A.M."/>
            <person name="Op Den Camp H."/>
            <person name="Overmann J."/>
            <person name="Amann R."/>
            <person name="Jetten M.S.M."/>
            <person name="Mascher T."/>
            <person name="Medema M.H."/>
            <person name="Devos D.P."/>
            <person name="Kaster A.-K."/>
            <person name="Ovreas L."/>
            <person name="Rohde M."/>
            <person name="Galperin M.Y."/>
            <person name="Jogler C."/>
        </authorList>
    </citation>
    <scope>NUCLEOTIDE SEQUENCE [LARGE SCALE GENOMIC DNA]</scope>
    <source>
        <strain evidence="6 7">KOR42</strain>
    </source>
</reference>
<organism evidence="6 7">
    <name type="scientific">Thalassoglobus neptunius</name>
    <dbReference type="NCBI Taxonomy" id="1938619"/>
    <lineage>
        <taxon>Bacteria</taxon>
        <taxon>Pseudomonadati</taxon>
        <taxon>Planctomycetota</taxon>
        <taxon>Planctomycetia</taxon>
        <taxon>Planctomycetales</taxon>
        <taxon>Planctomycetaceae</taxon>
        <taxon>Thalassoglobus</taxon>
    </lineage>
</organism>
<keyword evidence="3 4" id="KW-0862">Zinc</keyword>
<dbReference type="InterPro" id="IPR003726">
    <property type="entry name" value="HCY_dom"/>
</dbReference>
<proteinExistence type="predicted"/>
<evidence type="ECO:0000313" key="7">
    <source>
        <dbReference type="Proteomes" id="UP000317243"/>
    </source>
</evidence>
<dbReference type="PANTHER" id="PTHR11103:SF18">
    <property type="entry name" value="SLR1189 PROTEIN"/>
    <property type="match status" value="1"/>
</dbReference>
<dbReference type="GO" id="GO:0008168">
    <property type="term" value="F:methyltransferase activity"/>
    <property type="evidence" value="ECO:0007669"/>
    <property type="project" value="UniProtKB-UniRule"/>
</dbReference>
<feature type="binding site" evidence="3 4">
    <location>
        <position position="274"/>
    </location>
    <ligand>
        <name>Zn(2+)</name>
        <dbReference type="ChEBI" id="CHEBI:29105"/>
    </ligand>
</feature>
<evidence type="ECO:0000256" key="3">
    <source>
        <dbReference type="PIRSR" id="PIRSR037505-2"/>
    </source>
</evidence>
<keyword evidence="1 4" id="KW-0489">Methyltransferase</keyword>
<dbReference type="PROSITE" id="PS50970">
    <property type="entry name" value="HCY"/>
    <property type="match status" value="1"/>
</dbReference>
<evidence type="ECO:0000259" key="5">
    <source>
        <dbReference type="PROSITE" id="PS50970"/>
    </source>
</evidence>
<dbReference type="InterPro" id="IPR036589">
    <property type="entry name" value="HCY_dom_sf"/>
</dbReference>
<protein>
    <submittedName>
        <fullName evidence="6">Homocysteine S-methyltransferase</fullName>
        <ecNumber evidence="6">2.1.1.10</ecNumber>
    </submittedName>
</protein>
<dbReference type="Gene3D" id="3.20.20.330">
    <property type="entry name" value="Homocysteine-binding-like domain"/>
    <property type="match status" value="1"/>
</dbReference>
<comment type="cofactor">
    <cofactor evidence="3">
        <name>Zn(2+)</name>
        <dbReference type="ChEBI" id="CHEBI:29105"/>
    </cofactor>
    <text evidence="3">Binds 1 zinc ion per subunit.</text>
</comment>
<keyword evidence="3 4" id="KW-0479">Metal-binding</keyword>
<feature type="domain" description="Hcy-binding" evidence="5">
    <location>
        <begin position="2"/>
        <end position="289"/>
    </location>
</feature>
<dbReference type="GO" id="GO:0008270">
    <property type="term" value="F:zinc ion binding"/>
    <property type="evidence" value="ECO:0007669"/>
    <property type="project" value="InterPro"/>
</dbReference>